<comment type="catalytic activity">
    <reaction evidence="10 13">
        <text>2 H2O2 = O2 + 2 H2O</text>
        <dbReference type="Rhea" id="RHEA:20309"/>
        <dbReference type="ChEBI" id="CHEBI:15377"/>
        <dbReference type="ChEBI" id="CHEBI:15379"/>
        <dbReference type="ChEBI" id="CHEBI:16240"/>
        <dbReference type="EC" id="1.11.1.6"/>
    </reaction>
</comment>
<dbReference type="InterPro" id="IPR024712">
    <property type="entry name" value="Catalase_clade2"/>
</dbReference>
<evidence type="ECO:0000256" key="9">
    <source>
        <dbReference type="ARBA" id="ARBA00023324"/>
    </source>
</evidence>
<comment type="caution">
    <text evidence="16">The sequence shown here is derived from an EMBL/GenBank/DDBJ whole genome shotgun (WGS) entry which is preliminary data.</text>
</comment>
<comment type="cofactor">
    <cofactor evidence="1 10 12">
        <name>heme</name>
        <dbReference type="ChEBI" id="CHEBI:30413"/>
    </cofactor>
</comment>
<dbReference type="SUPFAM" id="SSF52317">
    <property type="entry name" value="Class I glutamine amidotransferase-like"/>
    <property type="match status" value="1"/>
</dbReference>
<dbReference type="SMART" id="SM01060">
    <property type="entry name" value="Catalase"/>
    <property type="match status" value="1"/>
</dbReference>
<organism evidence="16 17">
    <name type="scientific">Russula ochroleuca</name>
    <dbReference type="NCBI Taxonomy" id="152965"/>
    <lineage>
        <taxon>Eukaryota</taxon>
        <taxon>Fungi</taxon>
        <taxon>Dikarya</taxon>
        <taxon>Basidiomycota</taxon>
        <taxon>Agaricomycotina</taxon>
        <taxon>Agaricomycetes</taxon>
        <taxon>Russulales</taxon>
        <taxon>Russulaceae</taxon>
        <taxon>Russula</taxon>
    </lineage>
</organism>
<dbReference type="InterPro" id="IPR010582">
    <property type="entry name" value="Catalase_immune_responsive"/>
</dbReference>
<evidence type="ECO:0000313" key="16">
    <source>
        <dbReference type="EMBL" id="KAF8481312.1"/>
    </source>
</evidence>
<dbReference type="InterPro" id="IPR041399">
    <property type="entry name" value="Catalase_large_C"/>
</dbReference>
<keyword evidence="4 10" id="KW-0575">Peroxidase</keyword>
<evidence type="ECO:0000256" key="4">
    <source>
        <dbReference type="ARBA" id="ARBA00022559"/>
    </source>
</evidence>
<evidence type="ECO:0000256" key="11">
    <source>
        <dbReference type="PIRSR" id="PIRSR038927-1"/>
    </source>
</evidence>
<evidence type="ECO:0000256" key="6">
    <source>
        <dbReference type="ARBA" id="ARBA00022723"/>
    </source>
</evidence>
<dbReference type="OrthoDB" id="6880011at2759"/>
<dbReference type="Gene3D" id="1.20.1370.20">
    <property type="match status" value="1"/>
</dbReference>
<dbReference type="InterPro" id="IPR043156">
    <property type="entry name" value="Catalase_clade2_helical"/>
</dbReference>
<keyword evidence="6 10" id="KW-0479">Metal-binding</keyword>
<gene>
    <name evidence="16" type="ORF">DFH94DRAFT_739414</name>
</gene>
<dbReference type="GO" id="GO:0042744">
    <property type="term" value="P:hydrogen peroxide catabolic process"/>
    <property type="evidence" value="ECO:0007669"/>
    <property type="project" value="UniProtKB-UniRule"/>
</dbReference>
<dbReference type="CDD" id="cd03132">
    <property type="entry name" value="GATase1_catalase"/>
    <property type="match status" value="1"/>
</dbReference>
<dbReference type="Pfam" id="PF06628">
    <property type="entry name" value="Catalase-rel"/>
    <property type="match status" value="1"/>
</dbReference>
<keyword evidence="8 10" id="KW-0408">Iron</keyword>
<keyword evidence="17" id="KW-1185">Reference proteome</keyword>
<dbReference type="AlphaFoldDB" id="A0A9P5T9V5"/>
<comment type="function">
    <text evidence="10">Occurs in almost all aerobically respiring organisms and serves to protect cells from the toxic effects of hydrogen peroxide.</text>
</comment>
<dbReference type="PRINTS" id="PR00067">
    <property type="entry name" value="CATALASE"/>
</dbReference>
<evidence type="ECO:0000256" key="3">
    <source>
        <dbReference type="ARBA" id="ARBA00012314"/>
    </source>
</evidence>
<accession>A0A9P5T9V5</accession>
<dbReference type="InterPro" id="IPR020835">
    <property type="entry name" value="Catalase_sf"/>
</dbReference>
<feature type="active site" evidence="11">
    <location>
        <position position="176"/>
    </location>
</feature>
<dbReference type="EMBL" id="WHVB01000007">
    <property type="protein sequence ID" value="KAF8481312.1"/>
    <property type="molecule type" value="Genomic_DNA"/>
</dbReference>
<dbReference type="Gene3D" id="2.40.180.10">
    <property type="entry name" value="Catalase core domain"/>
    <property type="match status" value="1"/>
</dbReference>
<keyword evidence="9 10" id="KW-0376">Hydrogen peroxide</keyword>
<evidence type="ECO:0000256" key="12">
    <source>
        <dbReference type="PIRSR" id="PIRSR038927-2"/>
    </source>
</evidence>
<dbReference type="PANTHER" id="PTHR42821">
    <property type="entry name" value="CATALASE"/>
    <property type="match status" value="1"/>
</dbReference>
<keyword evidence="5 10" id="KW-0349">Heme</keyword>
<evidence type="ECO:0000256" key="7">
    <source>
        <dbReference type="ARBA" id="ARBA00023002"/>
    </source>
</evidence>
<feature type="active site" evidence="11">
    <location>
        <position position="102"/>
    </location>
</feature>
<dbReference type="InterPro" id="IPR024708">
    <property type="entry name" value="Catalase_AS"/>
</dbReference>
<protein>
    <recommendedName>
        <fullName evidence="3 10">Catalase</fullName>
        <ecNumber evidence="3 10">1.11.1.6</ecNumber>
    </recommendedName>
</protein>
<dbReference type="Proteomes" id="UP000759537">
    <property type="component" value="Unassembled WGS sequence"/>
</dbReference>
<dbReference type="PROSITE" id="PS00438">
    <property type="entry name" value="CATALASE_2"/>
    <property type="match status" value="1"/>
</dbReference>
<dbReference type="Pfam" id="PF18011">
    <property type="entry name" value="Catalase_C"/>
    <property type="match status" value="1"/>
</dbReference>
<dbReference type="PROSITE" id="PS51402">
    <property type="entry name" value="CATALASE_3"/>
    <property type="match status" value="1"/>
</dbReference>
<name>A0A9P5T9V5_9AGAM</name>
<feature type="binding site" description="axial binding residue" evidence="12">
    <location>
        <position position="390"/>
    </location>
    <ligand>
        <name>heme</name>
        <dbReference type="ChEBI" id="CHEBI:30413"/>
    </ligand>
    <ligandPart>
        <name>Fe</name>
        <dbReference type="ChEBI" id="CHEBI:18248"/>
    </ligandPart>
</feature>
<dbReference type="PIRSF" id="PIRSF038927">
    <property type="entry name" value="Catalase_clade2"/>
    <property type="match status" value="1"/>
</dbReference>
<feature type="domain" description="Catalase core" evidence="15">
    <location>
        <begin position="52"/>
        <end position="443"/>
    </location>
</feature>
<evidence type="ECO:0000256" key="14">
    <source>
        <dbReference type="RuleBase" id="RU004142"/>
    </source>
</evidence>
<evidence type="ECO:0000256" key="10">
    <source>
        <dbReference type="PIRNR" id="PIRNR038927"/>
    </source>
</evidence>
<evidence type="ECO:0000313" key="17">
    <source>
        <dbReference type="Proteomes" id="UP000759537"/>
    </source>
</evidence>
<evidence type="ECO:0000256" key="1">
    <source>
        <dbReference type="ARBA" id="ARBA00001971"/>
    </source>
</evidence>
<keyword evidence="7 10" id="KW-0560">Oxidoreductase</keyword>
<dbReference type="SUPFAM" id="SSF56634">
    <property type="entry name" value="Heme-dependent catalase-like"/>
    <property type="match status" value="1"/>
</dbReference>
<dbReference type="GO" id="GO:0020037">
    <property type="term" value="F:heme binding"/>
    <property type="evidence" value="ECO:0007669"/>
    <property type="project" value="UniProtKB-UniRule"/>
</dbReference>
<evidence type="ECO:0000256" key="13">
    <source>
        <dbReference type="RuleBase" id="RU000498"/>
    </source>
</evidence>
<evidence type="ECO:0000256" key="5">
    <source>
        <dbReference type="ARBA" id="ARBA00022617"/>
    </source>
</evidence>
<reference evidence="16" key="2">
    <citation type="journal article" date="2020" name="Nat. Commun.">
        <title>Large-scale genome sequencing of mycorrhizal fungi provides insights into the early evolution of symbiotic traits.</title>
        <authorList>
            <person name="Miyauchi S."/>
            <person name="Kiss E."/>
            <person name="Kuo A."/>
            <person name="Drula E."/>
            <person name="Kohler A."/>
            <person name="Sanchez-Garcia M."/>
            <person name="Morin E."/>
            <person name="Andreopoulos B."/>
            <person name="Barry K.W."/>
            <person name="Bonito G."/>
            <person name="Buee M."/>
            <person name="Carver A."/>
            <person name="Chen C."/>
            <person name="Cichocki N."/>
            <person name="Clum A."/>
            <person name="Culley D."/>
            <person name="Crous P.W."/>
            <person name="Fauchery L."/>
            <person name="Girlanda M."/>
            <person name="Hayes R.D."/>
            <person name="Keri Z."/>
            <person name="LaButti K."/>
            <person name="Lipzen A."/>
            <person name="Lombard V."/>
            <person name="Magnuson J."/>
            <person name="Maillard F."/>
            <person name="Murat C."/>
            <person name="Nolan M."/>
            <person name="Ohm R.A."/>
            <person name="Pangilinan J."/>
            <person name="Pereira M.F."/>
            <person name="Perotto S."/>
            <person name="Peter M."/>
            <person name="Pfister S."/>
            <person name="Riley R."/>
            <person name="Sitrit Y."/>
            <person name="Stielow J.B."/>
            <person name="Szollosi G."/>
            <person name="Zifcakova L."/>
            <person name="Stursova M."/>
            <person name="Spatafora J.W."/>
            <person name="Tedersoo L."/>
            <person name="Vaario L.M."/>
            <person name="Yamada A."/>
            <person name="Yan M."/>
            <person name="Wang P."/>
            <person name="Xu J."/>
            <person name="Bruns T."/>
            <person name="Baldrian P."/>
            <person name="Vilgalys R."/>
            <person name="Dunand C."/>
            <person name="Henrissat B."/>
            <person name="Grigoriev I.V."/>
            <person name="Hibbett D."/>
            <person name="Nagy L.G."/>
            <person name="Martin F.M."/>
        </authorList>
    </citation>
    <scope>NUCLEOTIDE SEQUENCE</scope>
    <source>
        <strain evidence="16">Prilba</strain>
    </source>
</reference>
<dbReference type="PROSITE" id="PS00437">
    <property type="entry name" value="CATALASE_1"/>
    <property type="match status" value="1"/>
</dbReference>
<reference evidence="16" key="1">
    <citation type="submission" date="2019-10" db="EMBL/GenBank/DDBJ databases">
        <authorList>
            <consortium name="DOE Joint Genome Institute"/>
            <person name="Kuo A."/>
            <person name="Miyauchi S."/>
            <person name="Kiss E."/>
            <person name="Drula E."/>
            <person name="Kohler A."/>
            <person name="Sanchez-Garcia M."/>
            <person name="Andreopoulos B."/>
            <person name="Barry K.W."/>
            <person name="Bonito G."/>
            <person name="Buee M."/>
            <person name="Carver A."/>
            <person name="Chen C."/>
            <person name="Cichocki N."/>
            <person name="Clum A."/>
            <person name="Culley D."/>
            <person name="Crous P.W."/>
            <person name="Fauchery L."/>
            <person name="Girlanda M."/>
            <person name="Hayes R."/>
            <person name="Keri Z."/>
            <person name="LaButti K."/>
            <person name="Lipzen A."/>
            <person name="Lombard V."/>
            <person name="Magnuson J."/>
            <person name="Maillard F."/>
            <person name="Morin E."/>
            <person name="Murat C."/>
            <person name="Nolan M."/>
            <person name="Ohm R."/>
            <person name="Pangilinan J."/>
            <person name="Pereira M."/>
            <person name="Perotto S."/>
            <person name="Peter M."/>
            <person name="Riley R."/>
            <person name="Sitrit Y."/>
            <person name="Stielow B."/>
            <person name="Szollosi G."/>
            <person name="Zifcakova L."/>
            <person name="Stursova M."/>
            <person name="Spatafora J.W."/>
            <person name="Tedersoo L."/>
            <person name="Vaario L.-M."/>
            <person name="Yamada A."/>
            <person name="Yan M."/>
            <person name="Wang P."/>
            <person name="Xu J."/>
            <person name="Bruns T."/>
            <person name="Baldrian P."/>
            <person name="Vilgalys R."/>
            <person name="Henrissat B."/>
            <person name="Grigoriev I.V."/>
            <person name="Hibbett D."/>
            <person name="Nagy L.G."/>
            <person name="Martin F.M."/>
        </authorList>
    </citation>
    <scope>NUCLEOTIDE SEQUENCE</scope>
    <source>
        <strain evidence="16">Prilba</strain>
    </source>
</reference>
<comment type="similarity">
    <text evidence="2 10 13">Belongs to the catalase family.</text>
</comment>
<dbReference type="Gene3D" id="3.40.50.880">
    <property type="match status" value="1"/>
</dbReference>
<proteinExistence type="inferred from homology"/>
<dbReference type="GO" id="GO:0004096">
    <property type="term" value="F:catalase activity"/>
    <property type="evidence" value="ECO:0007669"/>
    <property type="project" value="UniProtKB-UniRule"/>
</dbReference>
<evidence type="ECO:0000259" key="15">
    <source>
        <dbReference type="SMART" id="SM01060"/>
    </source>
</evidence>
<dbReference type="GO" id="GO:0006979">
    <property type="term" value="P:response to oxidative stress"/>
    <property type="evidence" value="ECO:0007669"/>
    <property type="project" value="InterPro"/>
</dbReference>
<dbReference type="InterPro" id="IPR029062">
    <property type="entry name" value="Class_I_gatase-like"/>
</dbReference>
<dbReference type="FunFam" id="2.40.180.10:FF:000003">
    <property type="entry name" value="Catalase"/>
    <property type="match status" value="1"/>
</dbReference>
<dbReference type="PANTHER" id="PTHR42821:SF1">
    <property type="entry name" value="CATALASE-B"/>
    <property type="match status" value="1"/>
</dbReference>
<dbReference type="EC" id="1.11.1.6" evidence="3 10"/>
<dbReference type="GO" id="GO:0005829">
    <property type="term" value="C:cytosol"/>
    <property type="evidence" value="ECO:0007669"/>
    <property type="project" value="TreeGrafter"/>
</dbReference>
<evidence type="ECO:0000256" key="8">
    <source>
        <dbReference type="ARBA" id="ARBA00023004"/>
    </source>
</evidence>
<dbReference type="InterPro" id="IPR002226">
    <property type="entry name" value="Catalase_haem_BS"/>
</dbReference>
<dbReference type="GO" id="GO:0046872">
    <property type="term" value="F:metal ion binding"/>
    <property type="evidence" value="ECO:0007669"/>
    <property type="project" value="UniProtKB-KW"/>
</dbReference>
<dbReference type="InterPro" id="IPR011614">
    <property type="entry name" value="Catalase_core"/>
</dbReference>
<evidence type="ECO:0000256" key="2">
    <source>
        <dbReference type="ARBA" id="ARBA00005329"/>
    </source>
</evidence>
<comment type="function">
    <text evidence="14">Catalyzes the degradation of hydrogen peroxide (H(2)O(2)) generated by peroxisomal oxidases to water and oxygen, thereby protecting cells from the toxic effects of hydrogen peroxide.</text>
</comment>
<dbReference type="Pfam" id="PF00199">
    <property type="entry name" value="Catalase"/>
    <property type="match status" value="1"/>
</dbReference>
<dbReference type="InterPro" id="IPR018028">
    <property type="entry name" value="Catalase"/>
</dbReference>
<sequence length="753" mass="85229">MRHSDICILTPIKCRPSMVQTVTFPPSMASAKVTDVKRDVFDTSQGELNYLTSDQGVKISDTDNWLKVSDGTHVGPHLLEDQLGREKIMHFDHERIPERVVHARGTGAYGYFKVYDDRASKYTYAPVLTDPSRKTPVFVRFSTVQGSRGSADTVRDVRGFATKFYTQEGNWDIVGNNIPVFFIQESIKFPDFVHAVKPEPNNEVPQGQSAHNNFWDFVGLQPESAHMVMWVMSDRGIPRSFRMMQGFGVNTYTLHKPGGEQFFVKFHWIPELGVHSLVWDEALKISGQDPDFHRKDLYEAIENGAFPKWTLCIQAIPASKEHDFDFDILDATKLWPEELVPLEEIGELVLDRAPEEFFPEVEQVAFCTSNVVPGIGFSDDPLLQGRNFSYLDTQLSRLGVNWQELPINRPICPVLNHQRDGQMRHRITAGTVNYWPNRQEIFPPVPPKQGGYYTYPSKIEGIKERIRGEKFQEHYNQPQLFFNSLAPYEKKHLIDAISFELDHCDDPVVYQTYTKVLNCVDFELAKKVASNIGSIIPDKPGRENRGKSSKSLSQLYYAPKNPTIVERRIAILVADGFNLDEVHAVRSALESADARTFIIGPRRGEIHPSGAGRDAQGIEADHHFEGQRSTLFDALYIPSGQHINQLAKNGRVVQYVREAFGHCKSIGASGIAIAFLRDIVGLPGVEFQHEDSSDVTTSYGVVTTGKLDVKSASTHISRIEHDSKDFMTEFAYVISRHRCYERELDGLTDQVAY</sequence>